<dbReference type="InterPro" id="IPR008928">
    <property type="entry name" value="6-hairpin_glycosidase_sf"/>
</dbReference>
<gene>
    <name evidence="4" type="ORF">ACTOB_004781</name>
</gene>
<dbReference type="CDD" id="cd07043">
    <property type="entry name" value="STAS_anti-anti-sigma_factors"/>
    <property type="match status" value="1"/>
</dbReference>
<dbReference type="EMBL" id="CP126980">
    <property type="protein sequence ID" value="WIM92823.1"/>
    <property type="molecule type" value="Genomic_DNA"/>
</dbReference>
<dbReference type="InterPro" id="IPR036513">
    <property type="entry name" value="STAS_dom_sf"/>
</dbReference>
<dbReference type="PANTHER" id="PTHR15108">
    <property type="entry name" value="N-ACYLGLUCOSAMINE-2-EPIMERASE"/>
    <property type="match status" value="1"/>
</dbReference>
<evidence type="ECO:0000256" key="1">
    <source>
        <dbReference type="ARBA" id="ARBA00008558"/>
    </source>
</evidence>
<dbReference type="InterPro" id="IPR002645">
    <property type="entry name" value="STAS_dom"/>
</dbReference>
<reference evidence="4 5" key="1">
    <citation type="submission" date="2023-06" db="EMBL/GenBank/DDBJ databases">
        <authorList>
            <person name="Yushchuk O."/>
            <person name="Binda E."/>
            <person name="Ruckert-Reed C."/>
            <person name="Fedorenko V."/>
            <person name="Kalinowski J."/>
            <person name="Marinelli F."/>
        </authorList>
    </citation>
    <scope>NUCLEOTIDE SEQUENCE [LARGE SCALE GENOMIC DNA]</scope>
    <source>
        <strain evidence="4 5">NRRL 3884</strain>
    </source>
</reference>
<accession>A0ABY8W718</accession>
<sequence length="737" mass="83378">MTSPSPTVVPTSEPGPDRAPGEISLDDMRFSFSDLIAGYVVAFDPETDLVEVRTVDDRCFPVLLTGTTQGELLRNFGDPVRDVTGSLRELLAEGRFVFAHGMFYPEGSGFAFEGKHMMLVEEQTGRPVFEEPGFWSRHLSALADFYLGAQFGDEVDFREYRTRLGVSGEKVDERQETATLSRFIYGLATAYALTGEERFLSAARGGCAYMIEHMRSRVPGGAGHFWVHGLDRTDPPVKLLVSEFDDDAGSIPLYEQIYALAGLAQTYRVTRDPEIGQAVRDTIDFIDGYYRDESGGGYFSHVDAVHLDPRHESLGSNRARKNWNSVGDHAPAYLINLLLATGDDRHREMLVRLADTIVEKFPDDASPFVNERFHEDWRPDLHWGWQQNRAVVGHNLKIAWNLMRVHAIHPDERYVELAERLARRMPEVGQDRQRGGWYDVVERWRDDRQQYHRLVWHNRKAWWQQEQAILAYLVLAGRRDDPEFRRLARESQAFYLSWFPDHDSGGVYFNVLADGTPYLVHGERMKGNHAMSGYHAFELAYLSAVYNDLLVIGRPLALHFHVDPATLPDGVLRVAPDLLAAGEVIIHEVWVDGEPHTDFDAERHTVALTGNSPVRVEVRLAPARAQTYGVLETVGDDIVVISVEGDLDGDHLRLFEQDLRTLLDHRPQRLVLRAERLNSMDDAAARTIVLLQQQRHVAETFVVGANESVRQVFADIDPSGEAVSLVAGEERAELFRV</sequence>
<dbReference type="InterPro" id="IPR012341">
    <property type="entry name" value="6hp_glycosidase-like_sf"/>
</dbReference>
<dbReference type="Pfam" id="PF07221">
    <property type="entry name" value="GlcNAc_2-epim"/>
    <property type="match status" value="1"/>
</dbReference>
<organism evidence="4 5">
    <name type="scientific">Actinoplanes oblitus</name>
    <dbReference type="NCBI Taxonomy" id="3040509"/>
    <lineage>
        <taxon>Bacteria</taxon>
        <taxon>Bacillati</taxon>
        <taxon>Actinomycetota</taxon>
        <taxon>Actinomycetes</taxon>
        <taxon>Micromonosporales</taxon>
        <taxon>Micromonosporaceae</taxon>
        <taxon>Actinoplanes</taxon>
    </lineage>
</organism>
<comment type="similarity">
    <text evidence="1">Belongs to the N-acylglucosamine 2-epimerase family.</text>
</comment>
<dbReference type="RefSeq" id="WP_284914030.1">
    <property type="nucleotide sequence ID" value="NZ_CP126980.1"/>
</dbReference>
<dbReference type="Gene3D" id="3.30.750.24">
    <property type="entry name" value="STAS domain"/>
    <property type="match status" value="1"/>
</dbReference>
<keyword evidence="2" id="KW-0413">Isomerase</keyword>
<name>A0ABY8W718_9ACTN</name>
<dbReference type="InterPro" id="IPR010819">
    <property type="entry name" value="AGE/CE"/>
</dbReference>
<dbReference type="SUPFAM" id="SSF52091">
    <property type="entry name" value="SpoIIaa-like"/>
    <property type="match status" value="1"/>
</dbReference>
<evidence type="ECO:0000259" key="3">
    <source>
        <dbReference type="PROSITE" id="PS50801"/>
    </source>
</evidence>
<evidence type="ECO:0000256" key="2">
    <source>
        <dbReference type="ARBA" id="ARBA00023235"/>
    </source>
</evidence>
<keyword evidence="5" id="KW-1185">Reference proteome</keyword>
<evidence type="ECO:0000313" key="5">
    <source>
        <dbReference type="Proteomes" id="UP001240150"/>
    </source>
</evidence>
<dbReference type="SUPFAM" id="SSF48208">
    <property type="entry name" value="Six-hairpin glycosidases"/>
    <property type="match status" value="1"/>
</dbReference>
<dbReference type="Gene3D" id="1.50.10.10">
    <property type="match status" value="1"/>
</dbReference>
<protein>
    <submittedName>
        <fullName evidence="4">AGE family epimerase/isomerase</fullName>
    </submittedName>
</protein>
<dbReference type="PROSITE" id="PS50801">
    <property type="entry name" value="STAS"/>
    <property type="match status" value="1"/>
</dbReference>
<feature type="domain" description="STAS" evidence="3">
    <location>
        <begin position="636"/>
        <end position="713"/>
    </location>
</feature>
<dbReference type="Proteomes" id="UP001240150">
    <property type="component" value="Chromosome"/>
</dbReference>
<evidence type="ECO:0000313" key="4">
    <source>
        <dbReference type="EMBL" id="WIM92823.1"/>
    </source>
</evidence>
<proteinExistence type="inferred from homology"/>